<name>A0A9P7YGR0_9HELO</name>
<sequence length="359" mass="39813">MTIIINSLHSAVKGKGKGNLQPTPAVPPTTGVKRKEEGFISRLYLIKCSNEDSYGYHLNPLFPAVYKLCLRPSTTPIELDGKENEKTYILWGAGIEGEEEETRNQMAVCVLQNVEIDTSIGDEKGWKRQTIILSHPEKVLSEDKVAVQISWSPGRIRAAWPAGSLQLEETEILTGSSERANDEKDNFLNAGIRAESEEVEQSVSPPYKEEDEESFQLPNEKSKPLHTPPPPFTSSLSRGGKPSRIVVPETGRTIHSQVEKSTFMGLEPCSWEQNSLKARFKLTSRSQSSSSGSPDQLLAEFIAETSDEKKTEGLRGQLLFRGYQGKDWEAAVLCSLGVMIDIRSKGREVPKDHVDMNGI</sequence>
<organism evidence="2 3">
    <name type="scientific">Amylocarpus encephaloides</name>
    <dbReference type="NCBI Taxonomy" id="45428"/>
    <lineage>
        <taxon>Eukaryota</taxon>
        <taxon>Fungi</taxon>
        <taxon>Dikarya</taxon>
        <taxon>Ascomycota</taxon>
        <taxon>Pezizomycotina</taxon>
        <taxon>Leotiomycetes</taxon>
        <taxon>Helotiales</taxon>
        <taxon>Helotiales incertae sedis</taxon>
        <taxon>Amylocarpus</taxon>
    </lineage>
</organism>
<dbReference type="EMBL" id="MU251531">
    <property type="protein sequence ID" value="KAG9232760.1"/>
    <property type="molecule type" value="Genomic_DNA"/>
</dbReference>
<proteinExistence type="predicted"/>
<evidence type="ECO:0000313" key="3">
    <source>
        <dbReference type="Proteomes" id="UP000824998"/>
    </source>
</evidence>
<reference evidence="2" key="1">
    <citation type="journal article" date="2021" name="IMA Fungus">
        <title>Genomic characterization of three marine fungi, including Emericellopsis atlantica sp. nov. with signatures of a generalist lifestyle and marine biomass degradation.</title>
        <authorList>
            <person name="Hagestad O.C."/>
            <person name="Hou L."/>
            <person name="Andersen J.H."/>
            <person name="Hansen E.H."/>
            <person name="Altermark B."/>
            <person name="Li C."/>
            <person name="Kuhnert E."/>
            <person name="Cox R.J."/>
            <person name="Crous P.W."/>
            <person name="Spatafora J.W."/>
            <person name="Lail K."/>
            <person name="Amirebrahimi M."/>
            <person name="Lipzen A."/>
            <person name="Pangilinan J."/>
            <person name="Andreopoulos W."/>
            <person name="Hayes R.D."/>
            <person name="Ng V."/>
            <person name="Grigoriev I.V."/>
            <person name="Jackson S.A."/>
            <person name="Sutton T.D.S."/>
            <person name="Dobson A.D.W."/>
            <person name="Rama T."/>
        </authorList>
    </citation>
    <scope>NUCLEOTIDE SEQUENCE</scope>
    <source>
        <strain evidence="2">TRa018bII</strain>
    </source>
</reference>
<feature type="region of interest" description="Disordered" evidence="1">
    <location>
        <begin position="192"/>
        <end position="252"/>
    </location>
</feature>
<gene>
    <name evidence="2" type="ORF">BJ875DRAFT_465901</name>
</gene>
<protein>
    <submittedName>
        <fullName evidence="2">Uncharacterized protein</fullName>
    </submittedName>
</protein>
<accession>A0A9P7YGR0</accession>
<evidence type="ECO:0000256" key="1">
    <source>
        <dbReference type="SAM" id="MobiDB-lite"/>
    </source>
</evidence>
<dbReference type="Proteomes" id="UP000824998">
    <property type="component" value="Unassembled WGS sequence"/>
</dbReference>
<dbReference type="AlphaFoldDB" id="A0A9P7YGR0"/>
<evidence type="ECO:0000313" key="2">
    <source>
        <dbReference type="EMBL" id="KAG9232760.1"/>
    </source>
</evidence>
<dbReference type="OrthoDB" id="3506274at2759"/>
<keyword evidence="3" id="KW-1185">Reference proteome</keyword>
<comment type="caution">
    <text evidence="2">The sequence shown here is derived from an EMBL/GenBank/DDBJ whole genome shotgun (WGS) entry which is preliminary data.</text>
</comment>